<evidence type="ECO:0000256" key="1">
    <source>
        <dbReference type="ARBA" id="ARBA00004141"/>
    </source>
</evidence>
<dbReference type="RefSeq" id="XP_020047443.1">
    <property type="nucleotide sequence ID" value="XM_020190522.1"/>
</dbReference>
<keyword evidence="7" id="KW-1185">Reference proteome</keyword>
<evidence type="ECO:0000256" key="4">
    <source>
        <dbReference type="ARBA" id="ARBA00023136"/>
    </source>
</evidence>
<dbReference type="AlphaFoldDB" id="A0A1D2VHM3"/>
<dbReference type="EMBL" id="KV454480">
    <property type="protein sequence ID" value="ODV61136.1"/>
    <property type="molecule type" value="Genomic_DNA"/>
</dbReference>
<organism evidence="6 7">
    <name type="scientific">Ascoidea rubescens DSM 1968</name>
    <dbReference type="NCBI Taxonomy" id="1344418"/>
    <lineage>
        <taxon>Eukaryota</taxon>
        <taxon>Fungi</taxon>
        <taxon>Dikarya</taxon>
        <taxon>Ascomycota</taxon>
        <taxon>Saccharomycotina</taxon>
        <taxon>Saccharomycetes</taxon>
        <taxon>Ascoideaceae</taxon>
        <taxon>Ascoidea</taxon>
    </lineage>
</organism>
<keyword evidence="2 5" id="KW-0812">Transmembrane</keyword>
<dbReference type="GO" id="GO:0016020">
    <property type="term" value="C:membrane"/>
    <property type="evidence" value="ECO:0007669"/>
    <property type="project" value="UniProtKB-SubCell"/>
</dbReference>
<evidence type="ECO:0000313" key="7">
    <source>
        <dbReference type="Proteomes" id="UP000095038"/>
    </source>
</evidence>
<keyword evidence="3 5" id="KW-1133">Transmembrane helix</keyword>
<dbReference type="GO" id="GO:0005794">
    <property type="term" value="C:Golgi apparatus"/>
    <property type="evidence" value="ECO:0007669"/>
    <property type="project" value="TreeGrafter"/>
</dbReference>
<comment type="similarity">
    <text evidence="5">Belongs to the PRA1 family.</text>
</comment>
<sequence>MQSQFTPAQFSSFSGRFDFERIRSDTNQIQSKFSNLRSFQQFFNLQSLSKPTSLANVKQRLYHNFMFFFSNYLLIFTIFSFYALIKNLLLLFGLVFMIVSLYLINSIRSKEIKIGSSIKLSQTQLYVFVFIISIPILLYSSAFSVIFWLFSVSGSIIFTHAIMFEKPMELYGSDVV</sequence>
<dbReference type="Pfam" id="PF03208">
    <property type="entry name" value="PRA1"/>
    <property type="match status" value="1"/>
</dbReference>
<keyword evidence="4 5" id="KW-0472">Membrane</keyword>
<gene>
    <name evidence="6" type="ORF">ASCRUDRAFT_34467</name>
</gene>
<dbReference type="STRING" id="1344418.A0A1D2VHM3"/>
<name>A0A1D2VHM3_9ASCO</name>
<proteinExistence type="inferred from homology"/>
<dbReference type="InterPro" id="IPR004895">
    <property type="entry name" value="Prenylated_rab_accept_PRA1"/>
</dbReference>
<dbReference type="GeneID" id="30964158"/>
<dbReference type="InParanoid" id="A0A1D2VHM3"/>
<feature type="transmembrane region" description="Helical" evidence="5">
    <location>
        <begin position="125"/>
        <end position="150"/>
    </location>
</feature>
<dbReference type="Proteomes" id="UP000095038">
    <property type="component" value="Unassembled WGS sequence"/>
</dbReference>
<evidence type="ECO:0000256" key="5">
    <source>
        <dbReference type="RuleBase" id="RU363107"/>
    </source>
</evidence>
<comment type="subcellular location">
    <subcellularLocation>
        <location evidence="1 5">Membrane</location>
        <topology evidence="1 5">Multi-pass membrane protein</topology>
    </subcellularLocation>
</comment>
<feature type="transmembrane region" description="Helical" evidence="5">
    <location>
        <begin position="61"/>
        <end position="82"/>
    </location>
</feature>
<evidence type="ECO:0000313" key="6">
    <source>
        <dbReference type="EMBL" id="ODV61136.1"/>
    </source>
</evidence>
<reference evidence="7" key="1">
    <citation type="submission" date="2016-05" db="EMBL/GenBank/DDBJ databases">
        <title>Comparative genomics of biotechnologically important yeasts.</title>
        <authorList>
            <consortium name="DOE Joint Genome Institute"/>
            <person name="Riley R."/>
            <person name="Haridas S."/>
            <person name="Wolfe K.H."/>
            <person name="Lopes M.R."/>
            <person name="Hittinger C.T."/>
            <person name="Goker M."/>
            <person name="Salamov A."/>
            <person name="Wisecaver J."/>
            <person name="Long T.M."/>
            <person name="Aerts A.L."/>
            <person name="Barry K."/>
            <person name="Choi C."/>
            <person name="Clum A."/>
            <person name="Coughlan A.Y."/>
            <person name="Deshpande S."/>
            <person name="Douglass A.P."/>
            <person name="Hanson S.J."/>
            <person name="Klenk H.-P."/>
            <person name="Labutti K."/>
            <person name="Lapidus A."/>
            <person name="Lindquist E."/>
            <person name="Lipzen A."/>
            <person name="Meier-Kolthoff J.P."/>
            <person name="Ohm R.A."/>
            <person name="Otillar R.P."/>
            <person name="Pangilinan J."/>
            <person name="Peng Y."/>
            <person name="Rokas A."/>
            <person name="Rosa C.A."/>
            <person name="Scheuner C."/>
            <person name="Sibirny A.A."/>
            <person name="Slot J.C."/>
            <person name="Stielow J.B."/>
            <person name="Sun H."/>
            <person name="Kurtzman C.P."/>
            <person name="Blackwell M."/>
            <person name="Grigoriev I.V."/>
            <person name="Jeffries T.W."/>
        </authorList>
    </citation>
    <scope>NUCLEOTIDE SEQUENCE [LARGE SCALE GENOMIC DNA]</scope>
    <source>
        <strain evidence="7">DSM 1968</strain>
    </source>
</reference>
<accession>A0A1D2VHM3</accession>
<evidence type="ECO:0000256" key="2">
    <source>
        <dbReference type="ARBA" id="ARBA00022692"/>
    </source>
</evidence>
<evidence type="ECO:0000256" key="3">
    <source>
        <dbReference type="ARBA" id="ARBA00022989"/>
    </source>
</evidence>
<dbReference type="PANTHER" id="PTHR19317">
    <property type="entry name" value="PRENYLATED RAB ACCEPTOR 1-RELATED"/>
    <property type="match status" value="1"/>
</dbReference>
<dbReference type="OrthoDB" id="63113at2759"/>
<feature type="transmembrane region" description="Helical" evidence="5">
    <location>
        <begin position="88"/>
        <end position="104"/>
    </location>
</feature>
<dbReference type="PANTHER" id="PTHR19317:SF0">
    <property type="entry name" value="PRENYLATED RAB ACCEPTOR PROTEIN 1"/>
    <property type="match status" value="1"/>
</dbReference>
<protein>
    <recommendedName>
        <fullName evidence="5">PRA1 family protein</fullName>
    </recommendedName>
</protein>